<feature type="transmembrane region" description="Helical" evidence="5">
    <location>
        <begin position="84"/>
        <end position="104"/>
    </location>
</feature>
<feature type="transmembrane region" description="Helical" evidence="5">
    <location>
        <begin position="110"/>
        <end position="131"/>
    </location>
</feature>
<evidence type="ECO:0000256" key="3">
    <source>
        <dbReference type="ARBA" id="ARBA00022989"/>
    </source>
</evidence>
<feature type="transmembrane region" description="Helical" evidence="5">
    <location>
        <begin position="49"/>
        <end position="72"/>
    </location>
</feature>
<sequence>MTPTYPPPDVARIQTRTLTLLFVTQILGGVGVAVGIAVGALLLEDLTGTSALAGLGQSSAVIGGALLAIPIVRVTGARGRRHGLVLAYASGVVGALLVAGALYLRSAPLAFVGMFLLGGGTAANLQARYAAADLAAPARRARQLSIVVWATTIGAVTGPSLAPLADDTLREQLSGPRYAGPFLASAVGFALAAVLLWTFLRPDPLRIARSLTDTGEAAPRASVGQGWREFRRNRTARLGVLAVALGHLVMVAVMAMTPIHIKHGMTDPDQVTTVVGVVLSLHIAGMYALSPVAGLLADRWGQRPVILLGIALLVAACATAGTAGHDHTRLAVGLVLLGLGWSCTMVAGSAMLTGAVPTDRRPGLQGLSDLTMGIAGALAGALSGFVVELAGYPWLALLAAITVLPVTVLVWRARDTGKGGTS</sequence>
<dbReference type="Pfam" id="PF07690">
    <property type="entry name" value="MFS_1"/>
    <property type="match status" value="2"/>
</dbReference>
<feature type="transmembrane region" description="Helical" evidence="5">
    <location>
        <begin position="392"/>
        <end position="411"/>
    </location>
</feature>
<feature type="transmembrane region" description="Helical" evidence="5">
    <location>
        <begin position="182"/>
        <end position="200"/>
    </location>
</feature>
<dbReference type="AlphaFoldDB" id="A0A562VB72"/>
<dbReference type="Proteomes" id="UP000321617">
    <property type="component" value="Unassembled WGS sequence"/>
</dbReference>
<feature type="transmembrane region" description="Helical" evidence="5">
    <location>
        <begin position="143"/>
        <end position="162"/>
    </location>
</feature>
<feature type="transmembrane region" description="Helical" evidence="5">
    <location>
        <begin position="304"/>
        <end position="324"/>
    </location>
</feature>
<feature type="transmembrane region" description="Helical" evidence="5">
    <location>
        <begin position="20"/>
        <end position="43"/>
    </location>
</feature>
<keyword evidence="8" id="KW-1185">Reference proteome</keyword>
<accession>A0A562VB72</accession>
<dbReference type="RefSeq" id="WP_211354273.1">
    <property type="nucleotide sequence ID" value="NZ_BAABIJ010000001.1"/>
</dbReference>
<dbReference type="PANTHER" id="PTHR23534">
    <property type="entry name" value="MFS PERMEASE"/>
    <property type="match status" value="1"/>
</dbReference>
<evidence type="ECO:0000256" key="2">
    <source>
        <dbReference type="ARBA" id="ARBA00022692"/>
    </source>
</evidence>
<dbReference type="PROSITE" id="PS50850">
    <property type="entry name" value="MFS"/>
    <property type="match status" value="1"/>
</dbReference>
<feature type="transmembrane region" description="Helical" evidence="5">
    <location>
        <begin position="273"/>
        <end position="297"/>
    </location>
</feature>
<dbReference type="GO" id="GO:0022857">
    <property type="term" value="F:transmembrane transporter activity"/>
    <property type="evidence" value="ECO:0007669"/>
    <property type="project" value="InterPro"/>
</dbReference>
<comment type="subcellular location">
    <subcellularLocation>
        <location evidence="1">Cell membrane</location>
        <topology evidence="1">Multi-pass membrane protein</topology>
    </subcellularLocation>
</comment>
<dbReference type="Gene3D" id="1.20.1250.20">
    <property type="entry name" value="MFS general substrate transporter like domains"/>
    <property type="match status" value="2"/>
</dbReference>
<keyword evidence="2 5" id="KW-0812">Transmembrane</keyword>
<feature type="transmembrane region" description="Helical" evidence="5">
    <location>
        <begin position="367"/>
        <end position="386"/>
    </location>
</feature>
<organism evidence="7 8">
    <name type="scientific">Stackebrandtia albiflava</name>
    <dbReference type="NCBI Taxonomy" id="406432"/>
    <lineage>
        <taxon>Bacteria</taxon>
        <taxon>Bacillati</taxon>
        <taxon>Actinomycetota</taxon>
        <taxon>Actinomycetes</taxon>
        <taxon>Glycomycetales</taxon>
        <taxon>Glycomycetaceae</taxon>
        <taxon>Stackebrandtia</taxon>
    </lineage>
</organism>
<dbReference type="SUPFAM" id="SSF103473">
    <property type="entry name" value="MFS general substrate transporter"/>
    <property type="match status" value="1"/>
</dbReference>
<proteinExistence type="predicted"/>
<dbReference type="PANTHER" id="PTHR23534:SF1">
    <property type="entry name" value="MAJOR FACILITATOR SUPERFAMILY PROTEIN"/>
    <property type="match status" value="1"/>
</dbReference>
<evidence type="ECO:0000256" key="1">
    <source>
        <dbReference type="ARBA" id="ARBA00004651"/>
    </source>
</evidence>
<dbReference type="InterPro" id="IPR020846">
    <property type="entry name" value="MFS_dom"/>
</dbReference>
<dbReference type="GO" id="GO:0005886">
    <property type="term" value="C:plasma membrane"/>
    <property type="evidence" value="ECO:0007669"/>
    <property type="project" value="UniProtKB-SubCell"/>
</dbReference>
<feature type="transmembrane region" description="Helical" evidence="5">
    <location>
        <begin position="330"/>
        <end position="355"/>
    </location>
</feature>
<keyword evidence="4 5" id="KW-0472">Membrane</keyword>
<evidence type="ECO:0000313" key="8">
    <source>
        <dbReference type="Proteomes" id="UP000321617"/>
    </source>
</evidence>
<feature type="domain" description="Major facilitator superfamily (MFS) profile" evidence="6">
    <location>
        <begin position="17"/>
        <end position="417"/>
    </location>
</feature>
<evidence type="ECO:0000256" key="4">
    <source>
        <dbReference type="ARBA" id="ARBA00023136"/>
    </source>
</evidence>
<protein>
    <submittedName>
        <fullName evidence="7">Putative MFS family arabinose efflux permease</fullName>
    </submittedName>
</protein>
<keyword evidence="3 5" id="KW-1133">Transmembrane helix</keyword>
<evidence type="ECO:0000256" key="5">
    <source>
        <dbReference type="SAM" id="Phobius"/>
    </source>
</evidence>
<name>A0A562VB72_9ACTN</name>
<dbReference type="InterPro" id="IPR011701">
    <property type="entry name" value="MFS"/>
</dbReference>
<evidence type="ECO:0000259" key="6">
    <source>
        <dbReference type="PROSITE" id="PS50850"/>
    </source>
</evidence>
<gene>
    <name evidence="7" type="ORF">LX16_0811</name>
</gene>
<dbReference type="EMBL" id="VLLL01000005">
    <property type="protein sequence ID" value="TWJ15113.1"/>
    <property type="molecule type" value="Genomic_DNA"/>
</dbReference>
<evidence type="ECO:0000313" key="7">
    <source>
        <dbReference type="EMBL" id="TWJ15113.1"/>
    </source>
</evidence>
<feature type="transmembrane region" description="Helical" evidence="5">
    <location>
        <begin position="238"/>
        <end position="261"/>
    </location>
</feature>
<dbReference type="InterPro" id="IPR036259">
    <property type="entry name" value="MFS_trans_sf"/>
</dbReference>
<reference evidence="7 8" key="1">
    <citation type="journal article" date="2013" name="Stand. Genomic Sci.">
        <title>Genomic Encyclopedia of Type Strains, Phase I: The one thousand microbial genomes (KMG-I) project.</title>
        <authorList>
            <person name="Kyrpides N.C."/>
            <person name="Woyke T."/>
            <person name="Eisen J.A."/>
            <person name="Garrity G."/>
            <person name="Lilburn T.G."/>
            <person name="Beck B.J."/>
            <person name="Whitman W.B."/>
            <person name="Hugenholtz P."/>
            <person name="Klenk H.P."/>
        </authorList>
    </citation>
    <scope>NUCLEOTIDE SEQUENCE [LARGE SCALE GENOMIC DNA]</scope>
    <source>
        <strain evidence="7 8">DSM 45044</strain>
    </source>
</reference>
<comment type="caution">
    <text evidence="7">The sequence shown here is derived from an EMBL/GenBank/DDBJ whole genome shotgun (WGS) entry which is preliminary data.</text>
</comment>